<dbReference type="SUPFAM" id="SSF52540">
    <property type="entry name" value="P-loop containing nucleoside triphosphate hydrolases"/>
    <property type="match status" value="1"/>
</dbReference>
<dbReference type="PANTHER" id="PTHR43384">
    <property type="entry name" value="SEPTUM SITE-DETERMINING PROTEIN MIND HOMOLOG, CHLOROPLASTIC-RELATED"/>
    <property type="match status" value="1"/>
</dbReference>
<dbReference type="GO" id="GO:0051782">
    <property type="term" value="P:negative regulation of cell division"/>
    <property type="evidence" value="ECO:0007669"/>
    <property type="project" value="TreeGrafter"/>
</dbReference>
<proteinExistence type="predicted"/>
<sequence>MNSVAASPDCAIPSPGPVLVLVDDRRLCDEVGRVAAAADRHIDEGRMPVGRHAWSGTALVIVDTAAARACAAAGYPRREGILLVVEGEPGLPEWQAAAAVGAERVIALPAAADVLIESFADHTQRGPGNGVVVAVVGAHGGAGASTLAAAVAHTSAAVRFRRDTILVDGAPLGGGADLLLGIESVPGLRWPDLVVEEGRVAAAALHDALPAAAPGLVVLACGRVMEDAVPAELGAGAVRAVIEAGRSAGDLVVCDVSGERGPHADQMLDAADLVVLVVPARLRSVAAARAVAAHTRRRNPNQGLIIRGPAPGGLRGGEVAAALGVPLLAAVRAQPRLPTRLERDGLGVPRGPLRTAADAVLGVLAGSAR</sequence>
<evidence type="ECO:0000259" key="1">
    <source>
        <dbReference type="Pfam" id="PF26563"/>
    </source>
</evidence>
<dbReference type="GO" id="GO:0016887">
    <property type="term" value="F:ATP hydrolysis activity"/>
    <property type="evidence" value="ECO:0007669"/>
    <property type="project" value="TreeGrafter"/>
</dbReference>
<dbReference type="PANTHER" id="PTHR43384:SF11">
    <property type="entry name" value="SEPTUM SITE DETERMINING PROTEIN"/>
    <property type="match status" value="1"/>
</dbReference>
<reference evidence="2 3" key="1">
    <citation type="submission" date="2018-07" db="EMBL/GenBank/DDBJ databases">
        <title>Genomic Encyclopedia of Type Strains, Phase IV (KMG-IV): sequencing the most valuable type-strain genomes for metagenomic binning, comparative biology and taxonomic classification.</title>
        <authorList>
            <person name="Goeker M."/>
        </authorList>
    </citation>
    <scope>NUCLEOTIDE SEQUENCE [LARGE SCALE GENOMIC DNA]</scope>
    <source>
        <strain evidence="2 3">DSM 44952</strain>
    </source>
</reference>
<dbReference type="AlphaFoldDB" id="A0A370GTP9"/>
<dbReference type="InterPro" id="IPR027417">
    <property type="entry name" value="P-loop_NTPase"/>
</dbReference>
<dbReference type="InterPro" id="IPR022521">
    <property type="entry name" value="Rv3660c"/>
</dbReference>
<gene>
    <name evidence="2" type="ORF">DFR68_10972</name>
</gene>
<dbReference type="InterPro" id="IPR059050">
    <property type="entry name" value="Rv3660c_N"/>
</dbReference>
<dbReference type="RefSeq" id="WP_068032505.1">
    <property type="nucleotide sequence ID" value="NZ_QQAZ01000009.1"/>
</dbReference>
<dbReference type="NCBIfam" id="TIGR03815">
    <property type="entry name" value="CpaE_hom_Actino"/>
    <property type="match status" value="1"/>
</dbReference>
<name>A0A370GTP9_9NOCA</name>
<dbReference type="Proteomes" id="UP000255355">
    <property type="component" value="Unassembled WGS sequence"/>
</dbReference>
<feature type="domain" description="Rv3660c-like CheY-like N-terminal" evidence="1">
    <location>
        <begin position="22"/>
        <end position="127"/>
    </location>
</feature>
<comment type="caution">
    <text evidence="2">The sequence shown here is derived from an EMBL/GenBank/DDBJ whole genome shotgun (WGS) entry which is preliminary data.</text>
</comment>
<dbReference type="GO" id="GO:0005524">
    <property type="term" value="F:ATP binding"/>
    <property type="evidence" value="ECO:0007669"/>
    <property type="project" value="TreeGrafter"/>
</dbReference>
<dbReference type="InterPro" id="IPR050625">
    <property type="entry name" value="ParA/MinD_ATPase"/>
</dbReference>
<dbReference type="EMBL" id="QQAZ01000009">
    <property type="protein sequence ID" value="RDI47075.1"/>
    <property type="molecule type" value="Genomic_DNA"/>
</dbReference>
<protein>
    <submittedName>
        <fullName evidence="2">Secretion/DNA translocation related CpaE-like protein</fullName>
    </submittedName>
</protein>
<dbReference type="Gene3D" id="3.40.50.300">
    <property type="entry name" value="P-loop containing nucleotide triphosphate hydrolases"/>
    <property type="match status" value="1"/>
</dbReference>
<evidence type="ECO:0000313" key="3">
    <source>
        <dbReference type="Proteomes" id="UP000255355"/>
    </source>
</evidence>
<dbReference type="OrthoDB" id="3252838at2"/>
<dbReference type="Pfam" id="PF26563">
    <property type="entry name" value="Rv3660c_N"/>
    <property type="match status" value="1"/>
</dbReference>
<dbReference type="GO" id="GO:0005829">
    <property type="term" value="C:cytosol"/>
    <property type="evidence" value="ECO:0007669"/>
    <property type="project" value="TreeGrafter"/>
</dbReference>
<evidence type="ECO:0000313" key="2">
    <source>
        <dbReference type="EMBL" id="RDI47075.1"/>
    </source>
</evidence>
<dbReference type="STRING" id="1210089.GCA_001613165_07873"/>
<organism evidence="2 3">
    <name type="scientific">Nocardia mexicana</name>
    <dbReference type="NCBI Taxonomy" id="279262"/>
    <lineage>
        <taxon>Bacteria</taxon>
        <taxon>Bacillati</taxon>
        <taxon>Actinomycetota</taxon>
        <taxon>Actinomycetes</taxon>
        <taxon>Mycobacteriales</taxon>
        <taxon>Nocardiaceae</taxon>
        <taxon>Nocardia</taxon>
    </lineage>
</organism>
<accession>A0A370GTP9</accession>
<dbReference type="GO" id="GO:0009898">
    <property type="term" value="C:cytoplasmic side of plasma membrane"/>
    <property type="evidence" value="ECO:0007669"/>
    <property type="project" value="TreeGrafter"/>
</dbReference>
<keyword evidence="3" id="KW-1185">Reference proteome</keyword>